<dbReference type="InterPro" id="IPR028181">
    <property type="entry name" value="SCIMP"/>
</dbReference>
<dbReference type="OrthoDB" id="8868571at2759"/>
<dbReference type="RefSeq" id="XP_042612893.1">
    <property type="nucleotide sequence ID" value="XM_042756959.1"/>
</dbReference>
<feature type="compositionally biased region" description="Acidic residues" evidence="1">
    <location>
        <begin position="146"/>
        <end position="156"/>
    </location>
</feature>
<dbReference type="AlphaFoldDB" id="A0A9R0AVH9"/>
<feature type="region of interest" description="Disordered" evidence="1">
    <location>
        <begin position="57"/>
        <end position="156"/>
    </location>
</feature>
<evidence type="ECO:0000256" key="1">
    <source>
        <dbReference type="SAM" id="MobiDB-lite"/>
    </source>
</evidence>
<reference evidence="3 4" key="1">
    <citation type="submission" date="2025-04" db="UniProtKB">
        <authorList>
            <consortium name="RefSeq"/>
        </authorList>
    </citation>
    <scope>IDENTIFICATION</scope>
    <source>
        <tissue evidence="3 4">Muscle</tissue>
    </source>
</reference>
<keyword evidence="2" id="KW-0472">Membrane</keyword>
<evidence type="ECO:0000313" key="4">
    <source>
        <dbReference type="RefSeq" id="XP_042612892.1"/>
    </source>
</evidence>
<accession>A0A9R0AVH9</accession>
<evidence type="ECO:0000313" key="5">
    <source>
        <dbReference type="RefSeq" id="XP_042612893.1"/>
    </source>
</evidence>
<gene>
    <name evidence="3 4 5" type="primary">LOC109071481</name>
</gene>
<dbReference type="KEGG" id="ccar:109071481"/>
<evidence type="ECO:0000256" key="2">
    <source>
        <dbReference type="SAM" id="Phobius"/>
    </source>
</evidence>
<dbReference type="GO" id="GO:0001772">
    <property type="term" value="C:immunological synapse"/>
    <property type="evidence" value="ECO:0007669"/>
    <property type="project" value="InterPro"/>
</dbReference>
<keyword evidence="2" id="KW-1133">Transmembrane helix</keyword>
<sequence length="156" mass="18090">MEFLRQYFWTVLLLAIILFSLVIIIIFVFINVCISNRAAWYSTQARPNHYQDTHIKNLNNQVHHKDLENEKPPLPSRDQFKTMHSVDQSNEDLEPASDYEEIEDVSNPPAPQQPTFTPQYTAVETKSQDQDTVSEDYDDAVIPANEDSEDYDDIIV</sequence>
<evidence type="ECO:0000313" key="3">
    <source>
        <dbReference type="RefSeq" id="XP_042612891.1"/>
    </source>
</evidence>
<feature type="transmembrane region" description="Helical" evidence="2">
    <location>
        <begin position="7"/>
        <end position="30"/>
    </location>
</feature>
<name>A0A9R0AVH9_CYPCA</name>
<dbReference type="Proteomes" id="UP001155660">
    <property type="component" value="Chromosome A5"/>
</dbReference>
<proteinExistence type="predicted"/>
<dbReference type="RefSeq" id="XP_042612892.1">
    <property type="nucleotide sequence ID" value="XM_042756958.1"/>
</dbReference>
<organism evidence="4">
    <name type="scientific">Cyprinus carpio</name>
    <name type="common">Common carp</name>
    <dbReference type="NCBI Taxonomy" id="7962"/>
    <lineage>
        <taxon>Eukaryota</taxon>
        <taxon>Metazoa</taxon>
        <taxon>Chordata</taxon>
        <taxon>Craniata</taxon>
        <taxon>Vertebrata</taxon>
        <taxon>Euteleostomi</taxon>
        <taxon>Actinopterygii</taxon>
        <taxon>Neopterygii</taxon>
        <taxon>Teleostei</taxon>
        <taxon>Ostariophysi</taxon>
        <taxon>Cypriniformes</taxon>
        <taxon>Cyprinidae</taxon>
        <taxon>Cyprininae</taxon>
        <taxon>Cyprinus</taxon>
    </lineage>
</organism>
<keyword evidence="2" id="KW-0812">Transmembrane</keyword>
<dbReference type="Pfam" id="PF15050">
    <property type="entry name" value="SCIMP"/>
    <property type="match status" value="1"/>
</dbReference>
<dbReference type="GeneID" id="109071481"/>
<dbReference type="GO" id="GO:0097197">
    <property type="term" value="C:tetraspanin-enriched microdomain"/>
    <property type="evidence" value="ECO:0007669"/>
    <property type="project" value="InterPro"/>
</dbReference>
<protein>
    <submittedName>
        <fullName evidence="3 4">Uncharacterized protein LOC109071481 isoform X1</fullName>
    </submittedName>
</protein>
<dbReference type="RefSeq" id="XP_042612891.1">
    <property type="nucleotide sequence ID" value="XM_042756957.1"/>
</dbReference>
<feature type="compositionally biased region" description="Acidic residues" evidence="1">
    <location>
        <begin position="89"/>
        <end position="104"/>
    </location>
</feature>